<organism evidence="10 11">
    <name type="scientific">Neptunomonas japonica JAMM 1380</name>
    <dbReference type="NCBI Taxonomy" id="1441457"/>
    <lineage>
        <taxon>Bacteria</taxon>
        <taxon>Pseudomonadati</taxon>
        <taxon>Pseudomonadota</taxon>
        <taxon>Gammaproteobacteria</taxon>
        <taxon>Oceanospirillales</taxon>
        <taxon>Oceanospirillaceae</taxon>
        <taxon>Neptunomonas</taxon>
    </lineage>
</organism>
<dbReference type="InterPro" id="IPR015797">
    <property type="entry name" value="NUDIX_hydrolase-like_dom_sf"/>
</dbReference>
<dbReference type="InterPro" id="IPR020084">
    <property type="entry name" value="NUDIX_hydrolase_CS"/>
</dbReference>
<comment type="similarity">
    <text evidence="2 8">Belongs to the Nudix hydrolase family. NudJ subfamily.</text>
</comment>
<evidence type="ECO:0000259" key="9">
    <source>
        <dbReference type="PROSITE" id="PS51462"/>
    </source>
</evidence>
<keyword evidence="11" id="KW-1185">Reference proteome</keyword>
<dbReference type="GO" id="GO:0017110">
    <property type="term" value="F:nucleoside diphosphate phosphatase activity"/>
    <property type="evidence" value="ECO:0007669"/>
    <property type="project" value="InterPro"/>
</dbReference>
<keyword evidence="6 8" id="KW-0460">Magnesium</keyword>
<evidence type="ECO:0000256" key="5">
    <source>
        <dbReference type="ARBA" id="ARBA00022801"/>
    </source>
</evidence>
<dbReference type="RefSeq" id="WP_201347208.1">
    <property type="nucleotide sequence ID" value="NZ_AP014546.1"/>
</dbReference>
<comment type="subunit">
    <text evidence="3 8">Monomer.</text>
</comment>
<comment type="cofactor">
    <cofactor evidence="1 8">
        <name>Mg(2+)</name>
        <dbReference type="ChEBI" id="CHEBI:18420"/>
    </cofactor>
</comment>
<evidence type="ECO:0000256" key="6">
    <source>
        <dbReference type="ARBA" id="ARBA00022842"/>
    </source>
</evidence>
<evidence type="ECO:0000256" key="4">
    <source>
        <dbReference type="ARBA" id="ARBA00015552"/>
    </source>
</evidence>
<dbReference type="GO" id="GO:0004787">
    <property type="term" value="F:thiamine diphosphate phosphatase activity"/>
    <property type="evidence" value="ECO:0007669"/>
    <property type="project" value="InterPro"/>
</dbReference>
<dbReference type="Proteomes" id="UP000595332">
    <property type="component" value="Chromosome"/>
</dbReference>
<evidence type="ECO:0000256" key="3">
    <source>
        <dbReference type="ARBA" id="ARBA00011245"/>
    </source>
</evidence>
<gene>
    <name evidence="8" type="primary">nudJ</name>
    <name evidence="10" type="ORF">NEJAP_2035</name>
</gene>
<dbReference type="EMBL" id="AP014546">
    <property type="protein sequence ID" value="BBB29984.1"/>
    <property type="molecule type" value="Genomic_DNA"/>
</dbReference>
<dbReference type="SUPFAM" id="SSF55811">
    <property type="entry name" value="Nudix"/>
    <property type="match status" value="1"/>
</dbReference>
<dbReference type="Pfam" id="PF00293">
    <property type="entry name" value="NUDIX"/>
    <property type="match status" value="1"/>
</dbReference>
<dbReference type="PRINTS" id="PR00502">
    <property type="entry name" value="NUDIXFAMILY"/>
</dbReference>
<evidence type="ECO:0000313" key="11">
    <source>
        <dbReference type="Proteomes" id="UP000595332"/>
    </source>
</evidence>
<dbReference type="InterPro" id="IPR000086">
    <property type="entry name" value="NUDIX_hydrolase_dom"/>
</dbReference>
<dbReference type="PROSITE" id="PS00893">
    <property type="entry name" value="NUDIX_BOX"/>
    <property type="match status" value="1"/>
</dbReference>
<evidence type="ECO:0000256" key="7">
    <source>
        <dbReference type="RuleBase" id="RU003476"/>
    </source>
</evidence>
<dbReference type="CDD" id="cd03675">
    <property type="entry name" value="NUDIX_Hydrolase"/>
    <property type="match status" value="1"/>
</dbReference>
<dbReference type="PROSITE" id="PS51462">
    <property type="entry name" value="NUDIX"/>
    <property type="match status" value="1"/>
</dbReference>
<dbReference type="KEGG" id="njp:NEJAP_2035"/>
<evidence type="ECO:0000313" key="10">
    <source>
        <dbReference type="EMBL" id="BBB29984.1"/>
    </source>
</evidence>
<keyword evidence="5 7" id="KW-0378">Hydrolase</keyword>
<dbReference type="PANTHER" id="PTHR43222:SF11">
    <property type="entry name" value="PHOSPHATASE NUDJ"/>
    <property type="match status" value="1"/>
</dbReference>
<evidence type="ECO:0000256" key="1">
    <source>
        <dbReference type="ARBA" id="ARBA00001946"/>
    </source>
</evidence>
<dbReference type="PANTHER" id="PTHR43222">
    <property type="entry name" value="NUDIX HYDROLASE 23"/>
    <property type="match status" value="1"/>
</dbReference>
<evidence type="ECO:0000256" key="2">
    <source>
        <dbReference type="ARBA" id="ARBA00007608"/>
    </source>
</evidence>
<evidence type="ECO:0000256" key="8">
    <source>
        <dbReference type="RuleBase" id="RU364043"/>
    </source>
</evidence>
<protein>
    <recommendedName>
        <fullName evidence="4 8">Phosphatase NudJ</fullName>
        <ecNumber evidence="8">3.6.1.-</ecNumber>
    </recommendedName>
</protein>
<name>A0A7R6SVV2_9GAMM</name>
<dbReference type="InterPro" id="IPR020476">
    <property type="entry name" value="Nudix_hydrolase"/>
</dbReference>
<sequence length="147" mass="16846">MSWTPHATVATIIEKDGRFLMVEEFSDGSRVFNQPAGHVEQGETFEAAAIRETLEETGRHVHLTGLLGLYTIKGKTNDVTYHRLCYIAEIVSHDADYVLDSDIISTHWFSRDELLAQKESLRSEMVLACIDDYLDNRRFPLNFVRQL</sequence>
<accession>A0A7R6SVV2</accession>
<feature type="domain" description="Nudix hydrolase" evidence="9">
    <location>
        <begin position="4"/>
        <end position="131"/>
    </location>
</feature>
<dbReference type="GO" id="GO:0017111">
    <property type="term" value="F:ribonucleoside triphosphate phosphatase activity"/>
    <property type="evidence" value="ECO:0007669"/>
    <property type="project" value="InterPro"/>
</dbReference>
<reference evidence="10 11" key="1">
    <citation type="journal article" date="2008" name="Int. J. Syst. Evol. Microbiol.">
        <title>Neptunomonas japonica sp. nov., an Osedax japonicus symbiont-like bacterium isolated from sediment adjacent to sperm whale carcasses off Kagoshima, Japan.</title>
        <authorList>
            <person name="Miyazaki M."/>
            <person name="Nogi Y."/>
            <person name="Fujiwara Y."/>
            <person name="Kawato M."/>
            <person name="Kubokawa K."/>
            <person name="Horikoshi K."/>
        </authorList>
    </citation>
    <scope>NUCLEOTIDE SEQUENCE [LARGE SCALE GENOMIC DNA]</scope>
    <source>
        <strain evidence="10 11">JAMM 1380</strain>
    </source>
</reference>
<proteinExistence type="inferred from homology"/>
<dbReference type="InterPro" id="IPR033713">
    <property type="entry name" value="NudJ"/>
</dbReference>
<dbReference type="Gene3D" id="3.90.79.10">
    <property type="entry name" value="Nucleoside Triphosphate Pyrophosphohydrolase"/>
    <property type="match status" value="1"/>
</dbReference>
<dbReference type="EC" id="3.6.1.-" evidence="8"/>
<dbReference type="AlphaFoldDB" id="A0A7R6SVV2"/>